<dbReference type="SUPFAM" id="SSF52317">
    <property type="entry name" value="Class I glutamine amidotransferase-like"/>
    <property type="match status" value="1"/>
</dbReference>
<reference evidence="1 2" key="1">
    <citation type="submission" date="2016-08" db="EMBL/GenBank/DDBJ databases">
        <title>A Parts List for Fungal Cellulosomes Revealed by Comparative Genomics.</title>
        <authorList>
            <consortium name="DOE Joint Genome Institute"/>
            <person name="Haitjema C.H."/>
            <person name="Gilmore S.P."/>
            <person name="Henske J.K."/>
            <person name="Solomon K.V."/>
            <person name="De Groot R."/>
            <person name="Kuo A."/>
            <person name="Mondo S.J."/>
            <person name="Salamov A.A."/>
            <person name="Labutti K."/>
            <person name="Zhao Z."/>
            <person name="Chiniquy J."/>
            <person name="Barry K."/>
            <person name="Brewer H.M."/>
            <person name="Purvine S.O."/>
            <person name="Wright A.T."/>
            <person name="Boxma B."/>
            <person name="Van Alen T."/>
            <person name="Hackstein J.H."/>
            <person name="Baker S.E."/>
            <person name="Grigoriev I.V."/>
            <person name="O'Malley M.A."/>
        </authorList>
    </citation>
    <scope>NUCLEOTIDE SEQUENCE [LARGE SCALE GENOMIC DNA]</scope>
    <source>
        <strain evidence="1 2">G1</strain>
    </source>
</reference>
<dbReference type="AlphaFoldDB" id="A0A1Y1ZTW2"/>
<evidence type="ECO:0000313" key="1">
    <source>
        <dbReference type="EMBL" id="ORY13225.1"/>
    </source>
</evidence>
<comment type="caution">
    <text evidence="1">The sequence shown here is derived from an EMBL/GenBank/DDBJ whole genome shotgun (WGS) entry which is preliminary data.</text>
</comment>
<accession>A0A1Y1ZTW2</accession>
<gene>
    <name evidence="1" type="ORF">LY90DRAFT_708666</name>
</gene>
<sequence length="232" mass="26640">MEIVPYNKKFQSYRPKKILLISNINTGPSKHNIQSRKDMLYDILDQSRINCIINVASFNSINHMNELTLIHYDCIIYDLLDGGCEINNPTSEIENYLKNGGNILVTHDHLGYGLCPLLGLQFADHPIRIHKEAINVSSKHEIWNSYYSLNTMDNLIINVCDTHGNYNISNKETIQLMHSNDSNNDLYLSVRHLGKGKAVYWNAGHTPIITPDEKRLFLNIMTWILDLNLNES</sequence>
<dbReference type="EMBL" id="MCOG01000363">
    <property type="protein sequence ID" value="ORY13225.1"/>
    <property type="molecule type" value="Genomic_DNA"/>
</dbReference>
<proteinExistence type="predicted"/>
<dbReference type="InterPro" id="IPR029062">
    <property type="entry name" value="Class_I_gatase-like"/>
</dbReference>
<organism evidence="1 2">
    <name type="scientific">Neocallimastix californiae</name>
    <dbReference type="NCBI Taxonomy" id="1754190"/>
    <lineage>
        <taxon>Eukaryota</taxon>
        <taxon>Fungi</taxon>
        <taxon>Fungi incertae sedis</taxon>
        <taxon>Chytridiomycota</taxon>
        <taxon>Chytridiomycota incertae sedis</taxon>
        <taxon>Neocallimastigomycetes</taxon>
        <taxon>Neocallimastigales</taxon>
        <taxon>Neocallimastigaceae</taxon>
        <taxon>Neocallimastix</taxon>
    </lineage>
</organism>
<dbReference type="Proteomes" id="UP000193920">
    <property type="component" value="Unassembled WGS sequence"/>
</dbReference>
<keyword evidence="2" id="KW-1185">Reference proteome</keyword>
<protein>
    <recommendedName>
        <fullName evidence="3">ThuA-like domain-containing protein</fullName>
    </recommendedName>
</protein>
<evidence type="ECO:0008006" key="3">
    <source>
        <dbReference type="Google" id="ProtNLM"/>
    </source>
</evidence>
<evidence type="ECO:0000313" key="2">
    <source>
        <dbReference type="Proteomes" id="UP000193920"/>
    </source>
</evidence>
<name>A0A1Y1ZTW2_9FUNG</name>